<dbReference type="Pfam" id="PF00583">
    <property type="entry name" value="Acetyltransf_1"/>
    <property type="match status" value="1"/>
</dbReference>
<dbReference type="EMBL" id="JBHSSO010000037">
    <property type="protein sequence ID" value="MFC6289854.1"/>
    <property type="molecule type" value="Genomic_DNA"/>
</dbReference>
<dbReference type="CDD" id="cd04301">
    <property type="entry name" value="NAT_SF"/>
    <property type="match status" value="1"/>
</dbReference>
<dbReference type="PANTHER" id="PTHR42791">
    <property type="entry name" value="GNAT FAMILY ACETYLTRANSFERASE"/>
    <property type="match status" value="1"/>
</dbReference>
<evidence type="ECO:0000313" key="2">
    <source>
        <dbReference type="EMBL" id="MFC6289854.1"/>
    </source>
</evidence>
<gene>
    <name evidence="2" type="ORF">ACFP1M_06610</name>
</gene>
<dbReference type="InterPro" id="IPR052523">
    <property type="entry name" value="Trichothecene_AcTrans"/>
</dbReference>
<dbReference type="EC" id="2.3.-.-" evidence="2"/>
<dbReference type="Proteomes" id="UP001596258">
    <property type="component" value="Unassembled WGS sequence"/>
</dbReference>
<protein>
    <submittedName>
        <fullName evidence="2">GNAT family N-acetyltransferase</fullName>
        <ecNumber evidence="2">2.3.-.-</ecNumber>
    </submittedName>
</protein>
<dbReference type="InterPro" id="IPR016181">
    <property type="entry name" value="Acyl_CoA_acyltransferase"/>
</dbReference>
<dbReference type="RefSeq" id="WP_125577974.1">
    <property type="nucleotide sequence ID" value="NZ_JBHSSO010000037.1"/>
</dbReference>
<dbReference type="PROSITE" id="PS51186">
    <property type="entry name" value="GNAT"/>
    <property type="match status" value="1"/>
</dbReference>
<keyword evidence="2" id="KW-0012">Acyltransferase</keyword>
<keyword evidence="2" id="KW-0808">Transferase</keyword>
<dbReference type="InterPro" id="IPR000182">
    <property type="entry name" value="GNAT_dom"/>
</dbReference>
<reference evidence="3" key="1">
    <citation type="journal article" date="2019" name="Int. J. Syst. Evol. Microbiol.">
        <title>The Global Catalogue of Microorganisms (GCM) 10K type strain sequencing project: providing services to taxonomists for standard genome sequencing and annotation.</title>
        <authorList>
            <consortium name="The Broad Institute Genomics Platform"/>
            <consortium name="The Broad Institute Genome Sequencing Center for Infectious Disease"/>
            <person name="Wu L."/>
            <person name="Ma J."/>
        </authorList>
    </citation>
    <scope>NUCLEOTIDE SEQUENCE [LARGE SCALE GENOMIC DNA]</scope>
    <source>
        <strain evidence="3">CCM 8893</strain>
    </source>
</reference>
<evidence type="ECO:0000259" key="1">
    <source>
        <dbReference type="PROSITE" id="PS51186"/>
    </source>
</evidence>
<dbReference type="Gene3D" id="3.40.630.30">
    <property type="match status" value="1"/>
</dbReference>
<keyword evidence="3" id="KW-1185">Reference proteome</keyword>
<organism evidence="2 3">
    <name type="scientific">Levilactobacillus angrenensis</name>
    <dbReference type="NCBI Taxonomy" id="2486020"/>
    <lineage>
        <taxon>Bacteria</taxon>
        <taxon>Bacillati</taxon>
        <taxon>Bacillota</taxon>
        <taxon>Bacilli</taxon>
        <taxon>Lactobacillales</taxon>
        <taxon>Lactobacillaceae</taxon>
        <taxon>Levilactobacillus</taxon>
    </lineage>
</organism>
<sequence>MKFRTAVRSDLSGLVRLMTRAFQNYPTFTMAFCPAFQKTGGYCQFLDDYFTMALRSYWHKGQIVVAEEHGRPVAIGVLAAPTVKVTWWDDLRCGGLRLVWPYLRHRQSRLREIEQADGMGQPDEGTWTLVYFAVDPTVQGRGIGTALLQQQLVPIAKAAGARQLTLVTNTHRNVAYYRGQGFQVVCKRQVKCSAGVVFNWQLTRLI</sequence>
<dbReference type="GO" id="GO:0016746">
    <property type="term" value="F:acyltransferase activity"/>
    <property type="evidence" value="ECO:0007669"/>
    <property type="project" value="UniProtKB-KW"/>
</dbReference>
<evidence type="ECO:0000313" key="3">
    <source>
        <dbReference type="Proteomes" id="UP001596258"/>
    </source>
</evidence>
<name>A0ABW1UBP7_9LACO</name>
<dbReference type="SUPFAM" id="SSF55729">
    <property type="entry name" value="Acyl-CoA N-acyltransferases (Nat)"/>
    <property type="match status" value="1"/>
</dbReference>
<proteinExistence type="predicted"/>
<dbReference type="PANTHER" id="PTHR42791:SF1">
    <property type="entry name" value="N-ACETYLTRANSFERASE DOMAIN-CONTAINING PROTEIN"/>
    <property type="match status" value="1"/>
</dbReference>
<accession>A0ABW1UBP7</accession>
<comment type="caution">
    <text evidence="2">The sequence shown here is derived from an EMBL/GenBank/DDBJ whole genome shotgun (WGS) entry which is preliminary data.</text>
</comment>
<feature type="domain" description="N-acetyltransferase" evidence="1">
    <location>
        <begin position="1"/>
        <end position="203"/>
    </location>
</feature>